<dbReference type="PANTHER" id="PTHR42717:SF1">
    <property type="entry name" value="IMIDAZOLONEPROPIONASE AND RELATED AMIDOHYDROLASES"/>
    <property type="match status" value="1"/>
</dbReference>
<dbReference type="AlphaFoldDB" id="A0A0F9M657"/>
<dbReference type="InterPro" id="IPR011059">
    <property type="entry name" value="Metal-dep_hydrolase_composite"/>
</dbReference>
<evidence type="ECO:0000259" key="1">
    <source>
        <dbReference type="Pfam" id="PF01979"/>
    </source>
</evidence>
<sequence length="417" mass="45731">MKNFCLLLLLISNLTATKLAAQTYNILIKGGHVIDAKNNIDEVMDVAINDGKIAKVAKNIDAKQAVQVVDAKGLYVTPGIIDIHAHVFAGTLPDHYLANSFSALPPDGFTFRVGVTTVVDCGGAGWKSFPTFKKNIIDRSQTRVLSFLNIVGEGMRGGAYEQDTSDMSAKLSANVAKRFKDDIVGFKVAHYEDASWIPVDRAVEAGELAAGIPIIVDFGGDDSHTPLSIEKLFFEHLRPGDIYTHLYTELDRRDPIVDTKTRQLRPFMKKAREREIIFDVGYGGASFDYGQAIPATEAGFYPTTISTDLHTGSMNGAMKDMPNIMSTFLTLGMPLPEVIKASTWAPAKAIKREELGNLSEGSPADVAVFNLRQGNFGFWDRRGKKLEGKQRLECEMTIRAGRIVYDLNGIATPIVVR</sequence>
<dbReference type="NCBIfam" id="NF006689">
    <property type="entry name" value="PRK09237.1"/>
    <property type="match status" value="1"/>
</dbReference>
<comment type="caution">
    <text evidence="2">The sequence shown here is derived from an EMBL/GenBank/DDBJ whole genome shotgun (WGS) entry which is preliminary data.</text>
</comment>
<dbReference type="Gene3D" id="2.30.40.10">
    <property type="entry name" value="Urease, subunit C, domain 1"/>
    <property type="match status" value="1"/>
</dbReference>
<dbReference type="PIRSF" id="PIRSF039004">
    <property type="entry name" value="ADE_EF_0837"/>
    <property type="match status" value="1"/>
</dbReference>
<accession>A0A0F9M657</accession>
<reference evidence="2" key="1">
    <citation type="journal article" date="2015" name="Nature">
        <title>Complex archaea that bridge the gap between prokaryotes and eukaryotes.</title>
        <authorList>
            <person name="Spang A."/>
            <person name="Saw J.H."/>
            <person name="Jorgensen S.L."/>
            <person name="Zaremba-Niedzwiedzka K."/>
            <person name="Martijn J."/>
            <person name="Lind A.E."/>
            <person name="van Eijk R."/>
            <person name="Schleper C."/>
            <person name="Guy L."/>
            <person name="Ettema T.J."/>
        </authorList>
    </citation>
    <scope>NUCLEOTIDE SEQUENCE</scope>
</reference>
<dbReference type="EMBL" id="LAZR01005094">
    <property type="protein sequence ID" value="KKN02905.1"/>
    <property type="molecule type" value="Genomic_DNA"/>
</dbReference>
<dbReference type="SUPFAM" id="SSF51338">
    <property type="entry name" value="Composite domain of metallo-dependent hydrolases"/>
    <property type="match status" value="1"/>
</dbReference>
<dbReference type="InterPro" id="IPR006680">
    <property type="entry name" value="Amidohydro-rel"/>
</dbReference>
<dbReference type="InterPro" id="IPR032466">
    <property type="entry name" value="Metal_Hydrolase"/>
</dbReference>
<proteinExistence type="predicted"/>
<organism evidence="2">
    <name type="scientific">marine sediment metagenome</name>
    <dbReference type="NCBI Taxonomy" id="412755"/>
    <lineage>
        <taxon>unclassified sequences</taxon>
        <taxon>metagenomes</taxon>
        <taxon>ecological metagenomes</taxon>
    </lineage>
</organism>
<dbReference type="GO" id="GO:0019213">
    <property type="term" value="F:deacetylase activity"/>
    <property type="evidence" value="ECO:0007669"/>
    <property type="project" value="InterPro"/>
</dbReference>
<dbReference type="GO" id="GO:0016810">
    <property type="term" value="F:hydrolase activity, acting on carbon-nitrogen (but not peptide) bonds"/>
    <property type="evidence" value="ECO:0007669"/>
    <property type="project" value="InterPro"/>
</dbReference>
<dbReference type="SUPFAM" id="SSF51556">
    <property type="entry name" value="Metallo-dependent hydrolases"/>
    <property type="match status" value="1"/>
</dbReference>
<dbReference type="PANTHER" id="PTHR42717">
    <property type="entry name" value="DIHYDROOROTASE-RELATED"/>
    <property type="match status" value="1"/>
</dbReference>
<gene>
    <name evidence="2" type="ORF">LCGC14_1113000</name>
</gene>
<feature type="domain" description="Amidohydrolase-related" evidence="1">
    <location>
        <begin position="297"/>
        <end position="382"/>
    </location>
</feature>
<dbReference type="InterPro" id="IPR020043">
    <property type="entry name" value="Deacetylase_Atu3266-like"/>
</dbReference>
<dbReference type="Pfam" id="PF01979">
    <property type="entry name" value="Amidohydro_1"/>
    <property type="match status" value="1"/>
</dbReference>
<protein>
    <recommendedName>
        <fullName evidence="1">Amidohydrolase-related domain-containing protein</fullName>
    </recommendedName>
</protein>
<evidence type="ECO:0000313" key="2">
    <source>
        <dbReference type="EMBL" id="KKN02905.1"/>
    </source>
</evidence>
<name>A0A0F9M657_9ZZZZ</name>
<dbReference type="Gene3D" id="3.20.20.140">
    <property type="entry name" value="Metal-dependent hydrolases"/>
    <property type="match status" value="1"/>
</dbReference>